<feature type="transmembrane region" description="Helical" evidence="4">
    <location>
        <begin position="193"/>
        <end position="211"/>
    </location>
</feature>
<dbReference type="KEGG" id="dsc:ABOD76_15380"/>
<evidence type="ECO:0000256" key="4">
    <source>
        <dbReference type="SAM" id="Phobius"/>
    </source>
</evidence>
<keyword evidence="4" id="KW-1133">Transmembrane helix</keyword>
<dbReference type="SMART" id="SM00387">
    <property type="entry name" value="HATPase_c"/>
    <property type="match status" value="1"/>
</dbReference>
<dbReference type="Pfam" id="PF07730">
    <property type="entry name" value="HisKA_3"/>
    <property type="match status" value="1"/>
</dbReference>
<proteinExistence type="predicted"/>
<protein>
    <submittedName>
        <fullName evidence="6">Sensor histidine kinase</fullName>
    </submittedName>
</protein>
<keyword evidence="1" id="KW-0808">Transferase</keyword>
<organism evidence="6">
    <name type="scientific">Deinococcus sonorensis KR-87</name>
    <dbReference type="NCBI Taxonomy" id="694439"/>
    <lineage>
        <taxon>Bacteria</taxon>
        <taxon>Thermotogati</taxon>
        <taxon>Deinococcota</taxon>
        <taxon>Deinococci</taxon>
        <taxon>Deinococcales</taxon>
        <taxon>Deinococcaceae</taxon>
        <taxon>Deinococcus</taxon>
    </lineage>
</organism>
<evidence type="ECO:0000256" key="1">
    <source>
        <dbReference type="ARBA" id="ARBA00022679"/>
    </source>
</evidence>
<dbReference type="InterPro" id="IPR036890">
    <property type="entry name" value="HATPase_C_sf"/>
</dbReference>
<evidence type="ECO:0000259" key="5">
    <source>
        <dbReference type="SMART" id="SM00387"/>
    </source>
</evidence>
<dbReference type="PANTHER" id="PTHR24421">
    <property type="entry name" value="NITRATE/NITRITE SENSOR PROTEIN NARX-RELATED"/>
    <property type="match status" value="1"/>
</dbReference>
<feature type="domain" description="Histidine kinase/HSP90-like ATPase" evidence="5">
    <location>
        <begin position="360"/>
        <end position="456"/>
    </location>
</feature>
<dbReference type="Pfam" id="PF02518">
    <property type="entry name" value="HATPase_c"/>
    <property type="match status" value="1"/>
</dbReference>
<dbReference type="EMBL" id="CP158299">
    <property type="protein sequence ID" value="XBV84810.1"/>
    <property type="molecule type" value="Genomic_DNA"/>
</dbReference>
<dbReference type="InterPro" id="IPR050482">
    <property type="entry name" value="Sensor_HK_TwoCompSys"/>
</dbReference>
<evidence type="ECO:0000313" key="6">
    <source>
        <dbReference type="EMBL" id="XBV84810.1"/>
    </source>
</evidence>
<reference evidence="6" key="1">
    <citation type="submission" date="2024-06" db="EMBL/GenBank/DDBJ databases">
        <title>Draft Genome Sequence of Deinococcus sonorensis Type Strain KR-87, a Biofilm Producing Representative of the Genus Deinococcus.</title>
        <authorList>
            <person name="Boren L.S."/>
            <person name="Grosso R.A."/>
            <person name="Hugenberg-Cox A.N."/>
            <person name="Hill J.T.E."/>
            <person name="Albert C.M."/>
            <person name="Tuohy J.M."/>
        </authorList>
    </citation>
    <scope>NUCLEOTIDE SEQUENCE</scope>
    <source>
        <strain evidence="6">KR-87</strain>
    </source>
</reference>
<evidence type="ECO:0000256" key="2">
    <source>
        <dbReference type="ARBA" id="ARBA00022777"/>
    </source>
</evidence>
<dbReference type="AlphaFoldDB" id="A0AAU7U926"/>
<dbReference type="CDD" id="cd16917">
    <property type="entry name" value="HATPase_UhpB-NarQ-NarX-like"/>
    <property type="match status" value="1"/>
</dbReference>
<dbReference type="GO" id="GO:0046983">
    <property type="term" value="F:protein dimerization activity"/>
    <property type="evidence" value="ECO:0007669"/>
    <property type="project" value="InterPro"/>
</dbReference>
<feature type="transmembrane region" description="Helical" evidence="4">
    <location>
        <begin position="20"/>
        <end position="38"/>
    </location>
</feature>
<evidence type="ECO:0000256" key="3">
    <source>
        <dbReference type="ARBA" id="ARBA00023012"/>
    </source>
</evidence>
<keyword evidence="2 6" id="KW-0418">Kinase</keyword>
<name>A0AAU7U926_9DEIO</name>
<dbReference type="InterPro" id="IPR011712">
    <property type="entry name" value="Sig_transdc_His_kin_sub3_dim/P"/>
</dbReference>
<sequence>MRFRRHSFSPSLSLAGRYSLLSFGVLLLCGLLIGAWVSRSIRDGVVHRTAASAALYVENYVVGSFQGFSRSGGLTAQERRQLNWILTKTPLAQEIVAIRIWGPGGRVIYGQDEGRTFDVKDEQADAWNGQVVSHVSTLEDAENGTQRARWNRLLETYTPLRQEGSDRVIAVAEFYQTVDDLERQQAAATRESWGVVTLTMLGAYLLLAGVVRQGSDTILHQQRQLQAELQRNEELHHRVSRAATRTTTLNERYLMRVSAELHDGPAQELGYALLRLEGVGQHLTQLPAEQAHQAEQHLELIERSLRAAMTEMRDISSGLRLPALDGLDLDQTIQRAVQDHQRRTGTTVTLQTDGPLPAAALPVRMTAYRLVQEALNNAQRHAGGQHMTVQCVIQGAQLRLEVQDHGPGFDALQPQPGHLHLGLNGMRERTESLGGTFEVRSGPHGTQVLACLPLHPPGDSPEAELEALTP</sequence>
<dbReference type="Gene3D" id="3.30.565.10">
    <property type="entry name" value="Histidine kinase-like ATPase, C-terminal domain"/>
    <property type="match status" value="1"/>
</dbReference>
<dbReference type="SUPFAM" id="SSF55874">
    <property type="entry name" value="ATPase domain of HSP90 chaperone/DNA topoisomerase II/histidine kinase"/>
    <property type="match status" value="1"/>
</dbReference>
<dbReference type="GO" id="GO:0000155">
    <property type="term" value="F:phosphorelay sensor kinase activity"/>
    <property type="evidence" value="ECO:0007669"/>
    <property type="project" value="InterPro"/>
</dbReference>
<dbReference type="Gene3D" id="1.20.5.1930">
    <property type="match status" value="1"/>
</dbReference>
<dbReference type="RefSeq" id="WP_350242847.1">
    <property type="nucleotide sequence ID" value="NZ_CP158299.1"/>
</dbReference>
<dbReference type="GO" id="GO:0016020">
    <property type="term" value="C:membrane"/>
    <property type="evidence" value="ECO:0007669"/>
    <property type="project" value="InterPro"/>
</dbReference>
<keyword evidence="4" id="KW-0812">Transmembrane</keyword>
<accession>A0AAU7U926</accession>
<keyword evidence="3" id="KW-0902">Two-component regulatory system</keyword>
<gene>
    <name evidence="6" type="ORF">ABOD76_15380</name>
</gene>
<dbReference type="InterPro" id="IPR003594">
    <property type="entry name" value="HATPase_dom"/>
</dbReference>
<keyword evidence="4" id="KW-0472">Membrane</keyword>